<evidence type="ECO:0008006" key="3">
    <source>
        <dbReference type="Google" id="ProtNLM"/>
    </source>
</evidence>
<protein>
    <recommendedName>
        <fullName evidence="3">Nephronophthisis 4</fullName>
    </recommendedName>
</protein>
<keyword evidence="2" id="KW-1185">Reference proteome</keyword>
<organism evidence="1 2">
    <name type="scientific">Monopterus albus</name>
    <name type="common">Swamp eel</name>
    <dbReference type="NCBI Taxonomy" id="43700"/>
    <lineage>
        <taxon>Eukaryota</taxon>
        <taxon>Metazoa</taxon>
        <taxon>Chordata</taxon>
        <taxon>Craniata</taxon>
        <taxon>Vertebrata</taxon>
        <taxon>Euteleostomi</taxon>
        <taxon>Actinopterygii</taxon>
        <taxon>Neopterygii</taxon>
        <taxon>Teleostei</taxon>
        <taxon>Neoteleostei</taxon>
        <taxon>Acanthomorphata</taxon>
        <taxon>Anabantaria</taxon>
        <taxon>Synbranchiformes</taxon>
        <taxon>Synbranchidae</taxon>
        <taxon>Monopterus</taxon>
    </lineage>
</organism>
<dbReference type="GO" id="GO:0097546">
    <property type="term" value="C:ciliary base"/>
    <property type="evidence" value="ECO:0007669"/>
    <property type="project" value="TreeGrafter"/>
</dbReference>
<evidence type="ECO:0000313" key="2">
    <source>
        <dbReference type="Proteomes" id="UP000261600"/>
    </source>
</evidence>
<proteinExistence type="predicted"/>
<dbReference type="InterPro" id="IPR029775">
    <property type="entry name" value="NPHP4"/>
</dbReference>
<dbReference type="STRING" id="43700.ENSMALP00000012544"/>
<sequence length="188" mass="21539">MADSWREVFERNRLVPPPSQTVRLAVESHFTQSHGFQLILSRVTVSEEEPVLTYQLRVTLFDRNHQHYFGKTWKSSPQSMKINQISFNEVLYFHTSLCLPSTVVVLELVSLSPRQDGSQQALGRGFAVLELFTNRPEAQAAEGNRRLNLHHGSPRSLLHPLLLHKVTYQECVYLTGQHGIMLNDVLHL</sequence>
<reference evidence="1" key="2">
    <citation type="submission" date="2025-09" db="UniProtKB">
        <authorList>
            <consortium name="Ensembl"/>
        </authorList>
    </citation>
    <scope>IDENTIFICATION</scope>
</reference>
<reference evidence="1" key="1">
    <citation type="submission" date="2025-08" db="UniProtKB">
        <authorList>
            <consortium name="Ensembl"/>
        </authorList>
    </citation>
    <scope>IDENTIFICATION</scope>
</reference>
<dbReference type="Proteomes" id="UP000261600">
    <property type="component" value="Unplaced"/>
</dbReference>
<dbReference type="GO" id="GO:0090090">
    <property type="term" value="P:negative regulation of canonical Wnt signaling pathway"/>
    <property type="evidence" value="ECO:0007669"/>
    <property type="project" value="InterPro"/>
</dbReference>
<evidence type="ECO:0000313" key="1">
    <source>
        <dbReference type="Ensembl" id="ENSMALP00000012544.1"/>
    </source>
</evidence>
<dbReference type="GO" id="GO:1904491">
    <property type="term" value="P:protein localization to ciliary transition zone"/>
    <property type="evidence" value="ECO:0007669"/>
    <property type="project" value="TreeGrafter"/>
</dbReference>
<dbReference type="GO" id="GO:0035869">
    <property type="term" value="C:ciliary transition zone"/>
    <property type="evidence" value="ECO:0007669"/>
    <property type="project" value="TreeGrafter"/>
</dbReference>
<dbReference type="Ensembl" id="ENSMALT00000012811.1">
    <property type="protein sequence ID" value="ENSMALP00000012544.1"/>
    <property type="gene ID" value="ENSMALG00000008903.1"/>
</dbReference>
<accession>A0A3Q3J2N3</accession>
<dbReference type="AlphaFoldDB" id="A0A3Q3J2N3"/>
<dbReference type="GO" id="GO:0097730">
    <property type="term" value="C:non-motile cilium"/>
    <property type="evidence" value="ECO:0007669"/>
    <property type="project" value="InterPro"/>
</dbReference>
<dbReference type="GO" id="GO:0036064">
    <property type="term" value="C:ciliary basal body"/>
    <property type="evidence" value="ECO:0007669"/>
    <property type="project" value="TreeGrafter"/>
</dbReference>
<dbReference type="PANTHER" id="PTHR31043">
    <property type="entry name" value="NEPHROCYSTIN-4"/>
    <property type="match status" value="1"/>
</dbReference>
<dbReference type="PANTHER" id="PTHR31043:SF3">
    <property type="entry name" value="NEPHROCYSTIN-4"/>
    <property type="match status" value="1"/>
</dbReference>
<name>A0A3Q3J2N3_MONAL</name>